<dbReference type="InterPro" id="IPR029023">
    <property type="entry name" value="Tensin_phosphatase"/>
</dbReference>
<protein>
    <recommendedName>
        <fullName evidence="1">phosphatidylinositol-3,4,5-trisphosphate 3-phosphatase</fullName>
        <ecNumber evidence="1">3.1.3.67</ecNumber>
    </recommendedName>
</protein>
<dbReference type="InterPro" id="IPR051281">
    <property type="entry name" value="Dual-spec_lipid-protein_phosph"/>
</dbReference>
<organism evidence="6 7">
    <name type="scientific">Emericellopsis cladophorae</name>
    <dbReference type="NCBI Taxonomy" id="2686198"/>
    <lineage>
        <taxon>Eukaryota</taxon>
        <taxon>Fungi</taxon>
        <taxon>Dikarya</taxon>
        <taxon>Ascomycota</taxon>
        <taxon>Pezizomycotina</taxon>
        <taxon>Sordariomycetes</taxon>
        <taxon>Hypocreomycetidae</taxon>
        <taxon>Hypocreales</taxon>
        <taxon>Bionectriaceae</taxon>
        <taxon>Emericellopsis</taxon>
    </lineage>
</organism>
<name>A0A9P9Y7G3_9HYPO</name>
<feature type="domain" description="Phosphatase tensin-type" evidence="5">
    <location>
        <begin position="12"/>
        <end position="207"/>
    </location>
</feature>
<gene>
    <name evidence="6" type="ORF">J7T54_007940</name>
</gene>
<dbReference type="GO" id="GO:0004725">
    <property type="term" value="F:protein tyrosine phosphatase activity"/>
    <property type="evidence" value="ECO:0007669"/>
    <property type="project" value="TreeGrafter"/>
</dbReference>
<dbReference type="CDD" id="cd14497">
    <property type="entry name" value="PTP_PTEN-like"/>
    <property type="match status" value="1"/>
</dbReference>
<feature type="compositionally biased region" description="Basic and acidic residues" evidence="3">
    <location>
        <begin position="517"/>
        <end position="538"/>
    </location>
</feature>
<dbReference type="InterPro" id="IPR000387">
    <property type="entry name" value="Tyr_Pase_dom"/>
</dbReference>
<dbReference type="GO" id="GO:0043491">
    <property type="term" value="P:phosphatidylinositol 3-kinase/protein kinase B signal transduction"/>
    <property type="evidence" value="ECO:0007669"/>
    <property type="project" value="TreeGrafter"/>
</dbReference>
<dbReference type="PANTHER" id="PTHR12305">
    <property type="entry name" value="PHOSPHATASE WITH HOMOLOGY TO TENSIN"/>
    <property type="match status" value="1"/>
</dbReference>
<dbReference type="GO" id="GO:0042995">
    <property type="term" value="C:cell projection"/>
    <property type="evidence" value="ECO:0007669"/>
    <property type="project" value="TreeGrafter"/>
</dbReference>
<dbReference type="EMBL" id="JAGIXG020000003">
    <property type="protein sequence ID" value="KAI6784846.1"/>
    <property type="molecule type" value="Genomic_DNA"/>
</dbReference>
<evidence type="ECO:0000256" key="1">
    <source>
        <dbReference type="ARBA" id="ARBA00013015"/>
    </source>
</evidence>
<reference evidence="6" key="1">
    <citation type="journal article" date="2021" name="J Fungi (Basel)">
        <title>Genomic and Metabolomic Analyses of the Marine Fungus Emericellopsis cladophorae: Insights into Saltwater Adaptability Mechanisms and Its Biosynthetic Potential.</title>
        <authorList>
            <person name="Goncalves M.F.M."/>
            <person name="Hilario S."/>
            <person name="Van de Peer Y."/>
            <person name="Esteves A.C."/>
            <person name="Alves A."/>
        </authorList>
    </citation>
    <scope>NUCLEOTIDE SEQUENCE</scope>
    <source>
        <strain evidence="6">MUM 19.33</strain>
    </source>
</reference>
<keyword evidence="7" id="KW-1185">Reference proteome</keyword>
<dbReference type="Gene3D" id="3.90.190.10">
    <property type="entry name" value="Protein tyrosine phosphatase superfamily"/>
    <property type="match status" value="1"/>
</dbReference>
<dbReference type="OrthoDB" id="16692at2759"/>
<feature type="region of interest" description="Disordered" evidence="3">
    <location>
        <begin position="281"/>
        <end position="334"/>
    </location>
</feature>
<dbReference type="GO" id="GO:0016314">
    <property type="term" value="F:phosphatidylinositol-3,4,5-trisphosphate 3-phosphatase activity"/>
    <property type="evidence" value="ECO:0007669"/>
    <property type="project" value="UniProtKB-EC"/>
</dbReference>
<proteinExistence type="predicted"/>
<dbReference type="PANTHER" id="PTHR12305:SF81">
    <property type="entry name" value="PHOSPHATIDYLINOSITOL 3,4,5-TRISPHOSPHATE 3-PHOSPHATASE AND DUAL-SPECIFICITY PROTEIN PHOSPHATASE PTEN"/>
    <property type="match status" value="1"/>
</dbReference>
<accession>A0A9P9Y7G3</accession>
<evidence type="ECO:0000259" key="4">
    <source>
        <dbReference type="PROSITE" id="PS50056"/>
    </source>
</evidence>
<evidence type="ECO:0000313" key="6">
    <source>
        <dbReference type="EMBL" id="KAI6784846.1"/>
    </source>
</evidence>
<feature type="domain" description="Tyrosine specific protein phosphatases" evidence="4">
    <location>
        <begin position="123"/>
        <end position="179"/>
    </location>
</feature>
<dbReference type="InterPro" id="IPR016130">
    <property type="entry name" value="Tyr_Pase_AS"/>
</dbReference>
<dbReference type="PROSITE" id="PS00383">
    <property type="entry name" value="TYR_PHOSPHATASE_1"/>
    <property type="match status" value="1"/>
</dbReference>
<comment type="caution">
    <text evidence="6">The sequence shown here is derived from an EMBL/GenBank/DDBJ whole genome shotgun (WGS) entry which is preliminary data.</text>
</comment>
<dbReference type="GO" id="GO:0005886">
    <property type="term" value="C:plasma membrane"/>
    <property type="evidence" value="ECO:0007669"/>
    <property type="project" value="TreeGrafter"/>
</dbReference>
<dbReference type="Pfam" id="PF00782">
    <property type="entry name" value="DSPc"/>
    <property type="match status" value="1"/>
</dbReference>
<dbReference type="InterPro" id="IPR029021">
    <property type="entry name" value="Prot-tyrosine_phosphatase-like"/>
</dbReference>
<dbReference type="Proteomes" id="UP001055219">
    <property type="component" value="Unassembled WGS sequence"/>
</dbReference>
<evidence type="ECO:0000256" key="3">
    <source>
        <dbReference type="SAM" id="MobiDB-lite"/>
    </source>
</evidence>
<dbReference type="PROSITE" id="PS50056">
    <property type="entry name" value="TYR_PHOSPHATASE_2"/>
    <property type="match status" value="1"/>
</dbReference>
<dbReference type="GeneID" id="75834412"/>
<dbReference type="InterPro" id="IPR000340">
    <property type="entry name" value="Dual-sp_phosphatase_cat-dom"/>
</dbReference>
<evidence type="ECO:0000259" key="5">
    <source>
        <dbReference type="PROSITE" id="PS51181"/>
    </source>
</evidence>
<dbReference type="EC" id="3.1.3.67" evidence="1"/>
<dbReference type="SUPFAM" id="SSF52799">
    <property type="entry name" value="(Phosphotyrosine protein) phosphatases II"/>
    <property type="match status" value="1"/>
</dbReference>
<dbReference type="GO" id="GO:0046856">
    <property type="term" value="P:phosphatidylinositol dephosphorylation"/>
    <property type="evidence" value="ECO:0007669"/>
    <property type="project" value="TreeGrafter"/>
</dbReference>
<dbReference type="GO" id="GO:0051896">
    <property type="term" value="P:regulation of phosphatidylinositol 3-kinase/protein kinase B signal transduction"/>
    <property type="evidence" value="ECO:0007669"/>
    <property type="project" value="TreeGrafter"/>
</dbReference>
<dbReference type="GO" id="GO:0005829">
    <property type="term" value="C:cytosol"/>
    <property type="evidence" value="ECO:0007669"/>
    <property type="project" value="TreeGrafter"/>
</dbReference>
<dbReference type="GO" id="GO:0005634">
    <property type="term" value="C:nucleus"/>
    <property type="evidence" value="ECO:0007669"/>
    <property type="project" value="TreeGrafter"/>
</dbReference>
<dbReference type="PROSITE" id="PS51181">
    <property type="entry name" value="PPASE_TENSIN"/>
    <property type="match status" value="1"/>
</dbReference>
<evidence type="ECO:0000313" key="7">
    <source>
        <dbReference type="Proteomes" id="UP001055219"/>
    </source>
</evidence>
<dbReference type="AlphaFoldDB" id="A0A9P9Y7G3"/>
<sequence>MASILRQIVAGPRARHADSGLDLSYITDYIVATSGPSQTYPQRAYRNPLDHLVAFLDEKHGDNWAIWEFRAEGTGYPDELVYNRIRHYPWPDHHPPPFRMVPMIMGSMRNWLHGGDLDAHSDEDLMKKKDVTSERNKDRVVVVHCKAGKGRSGSMSCSYLISEEGWTAEDALARFTARRMRPQFGAGVSIPSQLRWVAYVDQWTKSGKQYIDRPIEIVEVHVWGLRNGVKVDIEGFEDEGKKISTFHTFTKDERVVVEGDAPPGPGLSDVVWEMAGYATDKTKQNKAPEEADLSEATNLGDDDSSSESKEHKRRKRPAELIKMASSTSARQVGKLKSMTFADQRSLDSEEEEAEPGGMAVILKPKTPVRIPTSDVNISVERRNKTNKSMGLTMVSAVGHVWFNVFFEGQRSEKDDKPDTNGVFSIDWDAMDGIKGTSRKGARALDRLAVVWRVADEGGEPVVEPELGTPIAQNRPAPWTGEVDKERDLGLRVQSPDSKDVSEGSSVKSASAAAPGESHTKGVEHVDQDSDVQSIDKVRSSGPTGDILDEEGIEGEDKAEGGGQGSLGVRHEGITDRTTLLKETPAMSEEVTPAEGGRA</sequence>
<reference evidence="6" key="2">
    <citation type="submission" date="2022-07" db="EMBL/GenBank/DDBJ databases">
        <authorList>
            <person name="Goncalves M.F.M."/>
            <person name="Hilario S."/>
            <person name="Van De Peer Y."/>
            <person name="Esteves A.C."/>
            <person name="Alves A."/>
        </authorList>
    </citation>
    <scope>NUCLEOTIDE SEQUENCE</scope>
    <source>
        <strain evidence="6">MUM 19.33</strain>
    </source>
</reference>
<evidence type="ECO:0000256" key="2">
    <source>
        <dbReference type="ARBA" id="ARBA00022801"/>
    </source>
</evidence>
<keyword evidence="2" id="KW-0378">Hydrolase</keyword>
<feature type="region of interest" description="Disordered" evidence="3">
    <location>
        <begin position="459"/>
        <end position="598"/>
    </location>
</feature>
<dbReference type="RefSeq" id="XP_051365702.1">
    <property type="nucleotide sequence ID" value="XM_051502519.1"/>
</dbReference>